<keyword evidence="1" id="KW-1133">Transmembrane helix</keyword>
<reference evidence="2 3" key="1">
    <citation type="submission" date="2020-08" db="EMBL/GenBank/DDBJ databases">
        <title>Sequencing the genomes of 1000 actinobacteria strains.</title>
        <authorList>
            <person name="Klenk H.-P."/>
        </authorList>
    </citation>
    <scope>NUCLEOTIDE SEQUENCE [LARGE SCALE GENOMIC DNA]</scope>
    <source>
        <strain evidence="2 3">DSM 45518</strain>
    </source>
</reference>
<sequence length="213" mass="23180">MTFLWETAGQPEIPAPRVRLWSRRGLLRIALGGTGWLLLLPLRRLVETSALGGPYVGLAIFLGAFVVAALVSTAVILFACARSAWGVAAVSLLLAVVAGIAAVPRDYETGYVDYQFRKHRTALASLAQDYRAGRLEDDGLTLPPDLRALSPSGYAYAGDTVLFVQLWQNWRAEAGTGLAYLTQPPTAETRITTASGDFGYPRRRLGDGWWWVA</sequence>
<gene>
    <name evidence="2" type="ORF">BKA14_003906</name>
</gene>
<evidence type="ECO:0000256" key="1">
    <source>
        <dbReference type="SAM" id="Phobius"/>
    </source>
</evidence>
<protein>
    <submittedName>
        <fullName evidence="2">Uncharacterized protein</fullName>
    </submittedName>
</protein>
<keyword evidence="1" id="KW-0812">Transmembrane</keyword>
<feature type="transmembrane region" description="Helical" evidence="1">
    <location>
        <begin position="55"/>
        <end position="78"/>
    </location>
</feature>
<dbReference type="RefSeq" id="WP_184952340.1">
    <property type="nucleotide sequence ID" value="NZ_BOMC01000054.1"/>
</dbReference>
<dbReference type="EMBL" id="JACHMF010000001">
    <property type="protein sequence ID" value="MBB4693758.1"/>
    <property type="molecule type" value="Genomic_DNA"/>
</dbReference>
<accession>A0A7W7G145</accession>
<feature type="transmembrane region" description="Helical" evidence="1">
    <location>
        <begin position="25"/>
        <end position="43"/>
    </location>
</feature>
<dbReference type="AlphaFoldDB" id="A0A7W7G145"/>
<evidence type="ECO:0000313" key="3">
    <source>
        <dbReference type="Proteomes" id="UP000542742"/>
    </source>
</evidence>
<evidence type="ECO:0000313" key="2">
    <source>
        <dbReference type="EMBL" id="MBB4693758.1"/>
    </source>
</evidence>
<organism evidence="2 3">
    <name type="scientific">Paractinoplanes abujensis</name>
    <dbReference type="NCBI Taxonomy" id="882441"/>
    <lineage>
        <taxon>Bacteria</taxon>
        <taxon>Bacillati</taxon>
        <taxon>Actinomycetota</taxon>
        <taxon>Actinomycetes</taxon>
        <taxon>Micromonosporales</taxon>
        <taxon>Micromonosporaceae</taxon>
        <taxon>Paractinoplanes</taxon>
    </lineage>
</organism>
<proteinExistence type="predicted"/>
<comment type="caution">
    <text evidence="2">The sequence shown here is derived from an EMBL/GenBank/DDBJ whole genome shotgun (WGS) entry which is preliminary data.</text>
</comment>
<name>A0A7W7G145_9ACTN</name>
<dbReference type="Proteomes" id="UP000542742">
    <property type="component" value="Unassembled WGS sequence"/>
</dbReference>
<keyword evidence="3" id="KW-1185">Reference proteome</keyword>
<feature type="transmembrane region" description="Helical" evidence="1">
    <location>
        <begin position="85"/>
        <end position="103"/>
    </location>
</feature>
<keyword evidence="1" id="KW-0472">Membrane</keyword>